<proteinExistence type="predicted"/>
<organism evidence="1">
    <name type="scientific">viral metagenome</name>
    <dbReference type="NCBI Taxonomy" id="1070528"/>
    <lineage>
        <taxon>unclassified sequences</taxon>
        <taxon>metagenomes</taxon>
        <taxon>organismal metagenomes</taxon>
    </lineage>
</organism>
<reference evidence="1" key="1">
    <citation type="journal article" date="2020" name="Nature">
        <title>Giant virus diversity and host interactions through global metagenomics.</title>
        <authorList>
            <person name="Schulz F."/>
            <person name="Roux S."/>
            <person name="Paez-Espino D."/>
            <person name="Jungbluth S."/>
            <person name="Walsh D.A."/>
            <person name="Denef V.J."/>
            <person name="McMahon K.D."/>
            <person name="Konstantinidis K.T."/>
            <person name="Eloe-Fadrosh E.A."/>
            <person name="Kyrpides N.C."/>
            <person name="Woyke T."/>
        </authorList>
    </citation>
    <scope>NUCLEOTIDE SEQUENCE</scope>
    <source>
        <strain evidence="1">GVMAG-S-ERX555967-130</strain>
    </source>
</reference>
<name>A0A6C0F8J1_9ZZZZ</name>
<evidence type="ECO:0000313" key="1">
    <source>
        <dbReference type="EMBL" id="QHT36889.1"/>
    </source>
</evidence>
<protein>
    <submittedName>
        <fullName evidence="1">Uncharacterized protein</fullName>
    </submittedName>
</protein>
<dbReference type="AlphaFoldDB" id="A0A6C0F8J1"/>
<accession>A0A6C0F8J1</accession>
<sequence length="106" mass="11971">MNKVTDNVELDFPARMSDGRQFTDYRQNCLMNNNITGAKGSWLDRYYLINNAEAVHAQMMKKEAEKTKCTKCTDNTVLPVRTIINCSPVGCNYKMNDPMGIGQGRA</sequence>
<dbReference type="EMBL" id="MN738786">
    <property type="protein sequence ID" value="QHT36889.1"/>
    <property type="molecule type" value="Genomic_DNA"/>
</dbReference>